<keyword evidence="11" id="KW-0012">Acyltransferase</keyword>
<keyword evidence="4 10" id="KW-0812">Transmembrane</keyword>
<keyword evidence="3 10" id="KW-0808">Transferase</keyword>
<comment type="subcellular location">
    <subcellularLocation>
        <location evidence="10">Cell membrane</location>
        <topology evidence="10">Multi-pass membrane protein</topology>
    </subcellularLocation>
</comment>
<evidence type="ECO:0000256" key="3">
    <source>
        <dbReference type="ARBA" id="ARBA00022679"/>
    </source>
</evidence>
<reference evidence="11" key="1">
    <citation type="journal article" date="2014" name="Genome Announc.">
        <title>Draft Genome Sequence of Clostridium straminisolvens Strain JCM 21531T, Isolated from a Cellulose-Degrading Bacterial Community.</title>
        <authorList>
            <person name="Yuki M."/>
            <person name="Oshima K."/>
            <person name="Suda W."/>
            <person name="Sakamoto M."/>
            <person name="Kitamura K."/>
            <person name="Iida T."/>
            <person name="Hattori M."/>
            <person name="Ohkuma M."/>
        </authorList>
    </citation>
    <scope>NUCLEOTIDE SEQUENCE [LARGE SCALE GENOMIC DNA]</scope>
    <source>
        <strain evidence="11">JCM 21531</strain>
    </source>
</reference>
<dbReference type="InterPro" id="IPR003811">
    <property type="entry name" value="G3P_acylTferase_PlsY"/>
</dbReference>
<dbReference type="GO" id="GO:0005886">
    <property type="term" value="C:plasma membrane"/>
    <property type="evidence" value="ECO:0007669"/>
    <property type="project" value="UniProtKB-SubCell"/>
</dbReference>
<evidence type="ECO:0000256" key="5">
    <source>
        <dbReference type="ARBA" id="ARBA00022989"/>
    </source>
</evidence>
<evidence type="ECO:0000256" key="4">
    <source>
        <dbReference type="ARBA" id="ARBA00022692"/>
    </source>
</evidence>
<comment type="similarity">
    <text evidence="10">Belongs to the PlsY family.</text>
</comment>
<dbReference type="Pfam" id="PF02660">
    <property type="entry name" value="G3P_acyltransf"/>
    <property type="match status" value="1"/>
</dbReference>
<dbReference type="STRING" id="1294263.JCM21531_835"/>
<name>W4V1Y9_9FIRM</name>
<evidence type="ECO:0000256" key="10">
    <source>
        <dbReference type="HAMAP-Rule" id="MF_01043"/>
    </source>
</evidence>
<dbReference type="AlphaFoldDB" id="W4V1Y9"/>
<dbReference type="GO" id="GO:0043772">
    <property type="term" value="F:acyl-phosphate glycerol-3-phosphate acyltransferase activity"/>
    <property type="evidence" value="ECO:0007669"/>
    <property type="project" value="UniProtKB-UniRule"/>
</dbReference>
<feature type="transmembrane region" description="Helical" evidence="10">
    <location>
        <begin position="158"/>
        <end position="175"/>
    </location>
</feature>
<keyword evidence="2 10" id="KW-0444">Lipid biosynthesis</keyword>
<dbReference type="HAMAP" id="MF_01043">
    <property type="entry name" value="PlsY"/>
    <property type="match status" value="1"/>
</dbReference>
<keyword evidence="8 10" id="KW-0594">Phospholipid biosynthesis</keyword>
<feature type="transmembrane region" description="Helical" evidence="10">
    <location>
        <begin position="55"/>
        <end position="79"/>
    </location>
</feature>
<keyword evidence="12" id="KW-1185">Reference proteome</keyword>
<dbReference type="SMART" id="SM01207">
    <property type="entry name" value="G3P_acyltransf"/>
    <property type="match status" value="1"/>
</dbReference>
<comment type="catalytic activity">
    <reaction evidence="10">
        <text>an acyl phosphate + sn-glycerol 3-phosphate = a 1-acyl-sn-glycero-3-phosphate + phosphate</text>
        <dbReference type="Rhea" id="RHEA:34075"/>
        <dbReference type="ChEBI" id="CHEBI:43474"/>
        <dbReference type="ChEBI" id="CHEBI:57597"/>
        <dbReference type="ChEBI" id="CHEBI:57970"/>
        <dbReference type="ChEBI" id="CHEBI:59918"/>
        <dbReference type="EC" id="2.3.1.275"/>
    </reaction>
</comment>
<dbReference type="RefSeq" id="WP_038287260.1">
    <property type="nucleotide sequence ID" value="NZ_BAVR01000007.1"/>
</dbReference>
<keyword evidence="6 10" id="KW-0443">Lipid metabolism</keyword>
<feature type="transmembrane region" description="Helical" evidence="10">
    <location>
        <begin position="100"/>
        <end position="121"/>
    </location>
</feature>
<accession>W4V1Y9</accession>
<keyword evidence="7 10" id="KW-0472">Membrane</keyword>
<sequence length="218" mass="23462">MAWLVLKIVLAALAGYLLGSANTSLIVGKFYGVDVRKHGSGNAGMTNTLRTLGKLPALLVIVGDMLKGILACIIGYYIFKISFNSFNMPELKFAVELDRVGVFSGGLGAILGHNWPLYFGFKGGKGVLTTFAVILFAGPYQGLILLGIFLAVVALTRYVSLGSITAALCFPFLAAFMEKEIIYTSFAVFVSLLVIIRHRSNIARLCKGTENKLGAKKE</sequence>
<dbReference type="GO" id="GO:0008654">
    <property type="term" value="P:phospholipid biosynthetic process"/>
    <property type="evidence" value="ECO:0007669"/>
    <property type="project" value="UniProtKB-UniRule"/>
</dbReference>
<evidence type="ECO:0000313" key="12">
    <source>
        <dbReference type="Proteomes" id="UP000019109"/>
    </source>
</evidence>
<evidence type="ECO:0000256" key="1">
    <source>
        <dbReference type="ARBA" id="ARBA00022475"/>
    </source>
</evidence>
<comment type="caution">
    <text evidence="11">The sequence shown here is derived from an EMBL/GenBank/DDBJ whole genome shotgun (WGS) entry which is preliminary data.</text>
</comment>
<evidence type="ECO:0000256" key="7">
    <source>
        <dbReference type="ARBA" id="ARBA00023136"/>
    </source>
</evidence>
<dbReference type="UniPathway" id="UPA00085"/>
<dbReference type="EC" id="2.3.1.275" evidence="10"/>
<evidence type="ECO:0000256" key="9">
    <source>
        <dbReference type="ARBA" id="ARBA00023264"/>
    </source>
</evidence>
<dbReference type="NCBIfam" id="TIGR00023">
    <property type="entry name" value="glycerol-3-phosphate 1-O-acyltransferase PlsY"/>
    <property type="match status" value="1"/>
</dbReference>
<comment type="pathway">
    <text evidence="10">Lipid metabolism; phospholipid metabolism.</text>
</comment>
<protein>
    <recommendedName>
        <fullName evidence="10">Glycerol-3-phosphate acyltransferase</fullName>
    </recommendedName>
    <alternativeName>
        <fullName evidence="10">Acyl-PO4 G3P acyltransferase</fullName>
    </alternativeName>
    <alternativeName>
        <fullName evidence="10">Acyl-phosphate--glycerol-3-phosphate acyltransferase</fullName>
    </alternativeName>
    <alternativeName>
        <fullName evidence="10">G3P acyltransferase</fullName>
        <shortName evidence="10">GPAT</shortName>
        <ecNumber evidence="10">2.3.1.275</ecNumber>
    </alternativeName>
    <alternativeName>
        <fullName evidence="10">Lysophosphatidic acid synthase</fullName>
        <shortName evidence="10">LPA synthase</shortName>
    </alternativeName>
</protein>
<evidence type="ECO:0000256" key="2">
    <source>
        <dbReference type="ARBA" id="ARBA00022516"/>
    </source>
</evidence>
<comment type="function">
    <text evidence="10">Catalyzes the transfer of an acyl group from acyl-phosphate (acyl-PO(4)) to glycerol-3-phosphate (G3P) to form lysophosphatidic acid (LPA). This enzyme utilizes acyl-phosphate as fatty acyl donor, but not acyl-CoA or acyl-ACP.</text>
</comment>
<dbReference type="EMBL" id="BAVR01000007">
    <property type="protein sequence ID" value="GAE87465.1"/>
    <property type="molecule type" value="Genomic_DNA"/>
</dbReference>
<evidence type="ECO:0000256" key="6">
    <source>
        <dbReference type="ARBA" id="ARBA00023098"/>
    </source>
</evidence>
<keyword evidence="5 10" id="KW-1133">Transmembrane helix</keyword>
<dbReference type="OrthoDB" id="9777124at2"/>
<evidence type="ECO:0000313" key="11">
    <source>
        <dbReference type="EMBL" id="GAE87465.1"/>
    </source>
</evidence>
<proteinExistence type="inferred from homology"/>
<dbReference type="Proteomes" id="UP000019109">
    <property type="component" value="Unassembled WGS sequence"/>
</dbReference>
<keyword evidence="1 10" id="KW-1003">Cell membrane</keyword>
<feature type="transmembrane region" description="Helical" evidence="10">
    <location>
        <begin position="127"/>
        <end position="151"/>
    </location>
</feature>
<gene>
    <name evidence="10" type="primary">plsY</name>
    <name evidence="11" type="ORF">JCM21531_835</name>
</gene>
<keyword evidence="9 10" id="KW-1208">Phospholipid metabolism</keyword>
<comment type="subunit">
    <text evidence="10">Probably interacts with PlsX.</text>
</comment>
<feature type="transmembrane region" description="Helical" evidence="10">
    <location>
        <begin position="181"/>
        <end position="197"/>
    </location>
</feature>
<organism evidence="11 12">
    <name type="scientific">Acetivibrio straminisolvens JCM 21531</name>
    <dbReference type="NCBI Taxonomy" id="1294263"/>
    <lineage>
        <taxon>Bacteria</taxon>
        <taxon>Bacillati</taxon>
        <taxon>Bacillota</taxon>
        <taxon>Clostridia</taxon>
        <taxon>Eubacteriales</taxon>
        <taxon>Oscillospiraceae</taxon>
        <taxon>Acetivibrio</taxon>
    </lineage>
</organism>
<dbReference type="PANTHER" id="PTHR30309">
    <property type="entry name" value="INNER MEMBRANE PROTEIN YGIH"/>
    <property type="match status" value="1"/>
</dbReference>
<evidence type="ECO:0000256" key="8">
    <source>
        <dbReference type="ARBA" id="ARBA00023209"/>
    </source>
</evidence>
<dbReference type="PANTHER" id="PTHR30309:SF0">
    <property type="entry name" value="GLYCEROL-3-PHOSPHATE ACYLTRANSFERASE-RELATED"/>
    <property type="match status" value="1"/>
</dbReference>